<evidence type="ECO:0000313" key="1">
    <source>
        <dbReference type="EMBL" id="EMJ98309.1"/>
    </source>
</evidence>
<evidence type="ECO:0000313" key="2">
    <source>
        <dbReference type="Proteomes" id="UP000011988"/>
    </source>
</evidence>
<dbReference type="RefSeq" id="WP_017808104.1">
    <property type="nucleotide sequence ID" value="NZ_ANIK01000002.1"/>
</dbReference>
<dbReference type="EMBL" id="ANIK01000002">
    <property type="protein sequence ID" value="EMJ98309.1"/>
    <property type="molecule type" value="Genomic_DNA"/>
</dbReference>
<name>M6D2W2_9LEPT</name>
<dbReference type="Proteomes" id="UP000011988">
    <property type="component" value="Unassembled WGS sequence"/>
</dbReference>
<proteinExistence type="predicted"/>
<sequence length="51" mass="6016">MFLSEAEMSDPVGNANVGLRTRPKTYENCRNEFDNEKIRDVLGRHSKYNRR</sequence>
<protein>
    <submittedName>
        <fullName evidence="1">Uncharacterized protein</fullName>
    </submittedName>
</protein>
<organism evidence="1 2">
    <name type="scientific">Leptospira alstonii serovar Sichuan str. 79601</name>
    <dbReference type="NCBI Taxonomy" id="1218565"/>
    <lineage>
        <taxon>Bacteria</taxon>
        <taxon>Pseudomonadati</taxon>
        <taxon>Spirochaetota</taxon>
        <taxon>Spirochaetia</taxon>
        <taxon>Leptospirales</taxon>
        <taxon>Leptospiraceae</taxon>
        <taxon>Leptospira</taxon>
    </lineage>
</organism>
<dbReference type="PATRIC" id="fig|1218565.3.peg.70"/>
<reference evidence="1 2" key="1">
    <citation type="submission" date="2013-01" db="EMBL/GenBank/DDBJ databases">
        <authorList>
            <person name="Harkins D.M."/>
            <person name="Durkin A.S."/>
            <person name="Brinkac L.M."/>
            <person name="Haft D.H."/>
            <person name="Selengut J.D."/>
            <person name="Sanka R."/>
            <person name="DePew J."/>
            <person name="Purushe J."/>
            <person name="Galloway R.L."/>
            <person name="Vinetz J.M."/>
            <person name="Sutton G.G."/>
            <person name="Nierman W.C."/>
            <person name="Fouts D.E."/>
        </authorList>
    </citation>
    <scope>NUCLEOTIDE SEQUENCE [LARGE SCALE GENOMIC DNA]</scope>
    <source>
        <strain evidence="1 2">79601</strain>
    </source>
</reference>
<dbReference type="AlphaFoldDB" id="M6D2W2"/>
<accession>M6D2W2</accession>
<gene>
    <name evidence="1" type="ORF">LEP1GSC194_0924</name>
</gene>
<comment type="caution">
    <text evidence="1">The sequence shown here is derived from an EMBL/GenBank/DDBJ whole genome shotgun (WGS) entry which is preliminary data.</text>
</comment>